<dbReference type="SUPFAM" id="SSF52141">
    <property type="entry name" value="Uracil-DNA glycosylase-like"/>
    <property type="match status" value="1"/>
</dbReference>
<dbReference type="Gene3D" id="3.40.470.10">
    <property type="entry name" value="Uracil-DNA glycosylase-like domain"/>
    <property type="match status" value="1"/>
</dbReference>
<dbReference type="InterPro" id="IPR036895">
    <property type="entry name" value="Uracil-DNA_glycosylase-like_sf"/>
</dbReference>
<reference evidence="1" key="1">
    <citation type="submission" date="2020-04" db="EMBL/GenBank/DDBJ databases">
        <title>Deep metagenomics examines the oral microbiome during advanced dental caries in children, revealing novel taxa and co-occurrences with host molecules.</title>
        <authorList>
            <person name="Baker J.L."/>
            <person name="Morton J.T."/>
            <person name="Dinis M."/>
            <person name="Alvarez R."/>
            <person name="Tran N.C."/>
            <person name="Knight R."/>
            <person name="Edlund A."/>
        </authorList>
    </citation>
    <scope>NUCLEOTIDE SEQUENCE</scope>
    <source>
        <strain evidence="1">JCVI_25_bin.9</strain>
    </source>
</reference>
<proteinExistence type="predicted"/>
<evidence type="ECO:0000313" key="1">
    <source>
        <dbReference type="EMBL" id="MBF1414594.1"/>
    </source>
</evidence>
<evidence type="ECO:0000313" key="2">
    <source>
        <dbReference type="Proteomes" id="UP000757461"/>
    </source>
</evidence>
<dbReference type="Proteomes" id="UP000757461">
    <property type="component" value="Unassembled WGS sequence"/>
</dbReference>
<dbReference type="CDD" id="cd10032">
    <property type="entry name" value="UDG-F6_HDG"/>
    <property type="match status" value="1"/>
</dbReference>
<name>A0A930HX94_9BACT</name>
<dbReference type="AlphaFoldDB" id="A0A930HX94"/>
<protein>
    <submittedName>
        <fullName evidence="1">Uracil-DNA glycosylase family protein</fullName>
    </submittedName>
</protein>
<dbReference type="EMBL" id="JABZSQ010000037">
    <property type="protein sequence ID" value="MBF1414594.1"/>
    <property type="molecule type" value="Genomic_DNA"/>
</dbReference>
<sequence length="195" mass="22965">MDIETHPFEPWLPSNAKLLLLGTFPPAPKRWCMEWYYPNYTNDMWRIFGYVFFEDKKYFVDEANKTYKLDLLRAFLKDKGIAIFDTALRIRRTTGTASDKDLEIVEPADLDHMLRVLPQCKAVLAAGQLATKVFTDHYQIDARKMQMGDYKEFTFEGRTIRLYREPSSSRAYPMKVEKKAEYYKQMLSEVGLLDD</sequence>
<organism evidence="1 2">
    <name type="scientific">Prevotella histicola</name>
    <dbReference type="NCBI Taxonomy" id="470565"/>
    <lineage>
        <taxon>Bacteria</taxon>
        <taxon>Pseudomonadati</taxon>
        <taxon>Bacteroidota</taxon>
        <taxon>Bacteroidia</taxon>
        <taxon>Bacteroidales</taxon>
        <taxon>Prevotellaceae</taxon>
        <taxon>Prevotella</taxon>
    </lineage>
</organism>
<comment type="caution">
    <text evidence="1">The sequence shown here is derived from an EMBL/GenBank/DDBJ whole genome shotgun (WGS) entry which is preliminary data.</text>
</comment>
<gene>
    <name evidence="1" type="ORF">HXN33_03325</name>
</gene>
<accession>A0A930HX94</accession>
<dbReference type="RefSeq" id="WP_025791593.1">
    <property type="nucleotide sequence ID" value="NZ_CAUSFZ010000005.1"/>
</dbReference>